<evidence type="ECO:0000256" key="1">
    <source>
        <dbReference type="SAM" id="Phobius"/>
    </source>
</evidence>
<protein>
    <submittedName>
        <fullName evidence="3">Uncharacterized protein</fullName>
    </submittedName>
</protein>
<keyword evidence="1" id="KW-0472">Membrane</keyword>
<organism evidence="2 3">
    <name type="scientific">Coffea arabica</name>
    <name type="common">Arabian coffee</name>
    <dbReference type="NCBI Taxonomy" id="13443"/>
    <lineage>
        <taxon>Eukaryota</taxon>
        <taxon>Viridiplantae</taxon>
        <taxon>Streptophyta</taxon>
        <taxon>Embryophyta</taxon>
        <taxon>Tracheophyta</taxon>
        <taxon>Spermatophyta</taxon>
        <taxon>Magnoliopsida</taxon>
        <taxon>eudicotyledons</taxon>
        <taxon>Gunneridae</taxon>
        <taxon>Pentapetalae</taxon>
        <taxon>asterids</taxon>
        <taxon>lamiids</taxon>
        <taxon>Gentianales</taxon>
        <taxon>Rubiaceae</taxon>
        <taxon>Ixoroideae</taxon>
        <taxon>Gardenieae complex</taxon>
        <taxon>Bertiereae - Coffeeae clade</taxon>
        <taxon>Coffeeae</taxon>
        <taxon>Coffea</taxon>
    </lineage>
</organism>
<evidence type="ECO:0000313" key="3">
    <source>
        <dbReference type="RefSeq" id="XP_027091226.1"/>
    </source>
</evidence>
<proteinExistence type="predicted"/>
<sequence length="306" mass="33123">MASARLFRMSRPLGLPCYPSSSSSNNSKFSSMVSTRSVKATCLGSSGGLSTANWLSTGPPSGHGERAPKEVKVSVSSSGCLVTSKPKTDMWVDLAQFLTDVAQFVVLQLRKLAFFNKRTPWKLHMQMFLEKVIMDCRFFAMFAVGGSLLGSGLCFVEGFSLILESYLQYFHSLSQGSEQEHLVHLLIEAIDMFLVAITMLLFGMEMHVMFVGSSSLAGKLSRFLHLSTSTKAVPSRVGIHTIMQAKSKIGQAVIMMLQVGVLEKFKTIPLVTGFDLACFAGAVFTSSACMLLLSKLAGSGSGALKR</sequence>
<accession>A0A6P6ULN7</accession>
<dbReference type="RefSeq" id="XP_027091226.1">
    <property type="nucleotide sequence ID" value="XM_027235425.2"/>
</dbReference>
<dbReference type="Proteomes" id="UP001652660">
    <property type="component" value="Chromosome 10e"/>
</dbReference>
<dbReference type="AlphaFoldDB" id="A0A6P6ULN7"/>
<dbReference type="PANTHER" id="PTHR31721:SF3">
    <property type="entry name" value="EXPRESSED PROTEIN"/>
    <property type="match status" value="1"/>
</dbReference>
<gene>
    <name evidence="3" type="primary">LOC113712135</name>
</gene>
<dbReference type="OrthoDB" id="1912077at2759"/>
<name>A0A6P6ULN7_COFAR</name>
<keyword evidence="1" id="KW-0812">Transmembrane</keyword>
<dbReference type="GeneID" id="113712135"/>
<feature type="transmembrane region" description="Helical" evidence="1">
    <location>
        <begin position="138"/>
        <end position="162"/>
    </location>
</feature>
<keyword evidence="2" id="KW-1185">Reference proteome</keyword>
<keyword evidence="1" id="KW-1133">Transmembrane helix</keyword>
<evidence type="ECO:0000313" key="2">
    <source>
        <dbReference type="Proteomes" id="UP001652660"/>
    </source>
</evidence>
<dbReference type="InterPro" id="IPR005134">
    <property type="entry name" value="UPF0114"/>
</dbReference>
<reference evidence="2" key="1">
    <citation type="journal article" date="2025" name="Foods">
        <title>Unveiling the Microbial Signatures of Arabica Coffee Cherries: Insights into Ripeness Specific Diversity, Functional Traits, and Implications for Quality and Safety.</title>
        <authorList>
            <consortium name="RefSeq"/>
            <person name="Tenea G.N."/>
            <person name="Cifuentes V."/>
            <person name="Reyes P."/>
            <person name="Cevallos-Vallejos M."/>
        </authorList>
    </citation>
    <scope>NUCLEOTIDE SEQUENCE [LARGE SCALE GENOMIC DNA]</scope>
</reference>
<dbReference type="Pfam" id="PF03350">
    <property type="entry name" value="UPF0114"/>
    <property type="match status" value="1"/>
</dbReference>
<feature type="transmembrane region" description="Helical" evidence="1">
    <location>
        <begin position="182"/>
        <end position="202"/>
    </location>
</feature>
<reference evidence="3" key="2">
    <citation type="submission" date="2025-08" db="UniProtKB">
        <authorList>
            <consortium name="RefSeq"/>
        </authorList>
    </citation>
    <scope>IDENTIFICATION</scope>
    <source>
        <tissue evidence="3">Leaves</tissue>
    </source>
</reference>
<dbReference type="PANTHER" id="PTHR31721">
    <property type="entry name" value="OS06G0710300 PROTEIN"/>
    <property type="match status" value="1"/>
</dbReference>